<evidence type="ECO:0000313" key="2">
    <source>
        <dbReference type="EMBL" id="SDY76632.1"/>
    </source>
</evidence>
<dbReference type="GO" id="GO:0016757">
    <property type="term" value="F:glycosyltransferase activity"/>
    <property type="evidence" value="ECO:0007669"/>
    <property type="project" value="InterPro"/>
</dbReference>
<evidence type="ECO:0000259" key="1">
    <source>
        <dbReference type="Pfam" id="PF04577"/>
    </source>
</evidence>
<dbReference type="AlphaFoldDB" id="A0A1H3MIV2"/>
<dbReference type="EMBL" id="FNPR01000003">
    <property type="protein sequence ID" value="SDY76632.1"/>
    <property type="molecule type" value="Genomic_DNA"/>
</dbReference>
<proteinExistence type="predicted"/>
<dbReference type="OrthoDB" id="7843421at2"/>
<dbReference type="GeneID" id="78125586"/>
<dbReference type="RefSeq" id="WP_089893419.1">
    <property type="nucleotide sequence ID" value="NZ_CALJFH010000010.1"/>
</dbReference>
<reference evidence="2 3" key="1">
    <citation type="submission" date="2016-10" db="EMBL/GenBank/DDBJ databases">
        <authorList>
            <person name="de Groot N.N."/>
        </authorList>
    </citation>
    <scope>NUCLEOTIDE SEQUENCE [LARGE SCALE GENOMIC DNA]</scope>
    <source>
        <strain evidence="2 3">DSM 24677</strain>
    </source>
</reference>
<protein>
    <recommendedName>
        <fullName evidence="1">Glycosyltransferase 61 catalytic domain-containing protein</fullName>
    </recommendedName>
</protein>
<dbReference type="Pfam" id="PF04577">
    <property type="entry name" value="Glyco_transf_61"/>
    <property type="match status" value="1"/>
</dbReference>
<sequence>MSAEAIDPPSPKGGWSQSVREYERARVVPPQELDGRILYTGVFDSEGALLPMAATWRRDELITYAPSLPAEAEAQLAGKWLWGGVLYHHFGHFQMQSIARLWAVRKYRDEIEGIVFVTRGQAELLPFARDYLRLLIGDVPVRVVSAVTDIEALVVPGQGFGLGKIASGTRVFRRYVAAEFARDVAAEGPRDLFISRSLQPVDKGGFLGEELLDARMEEAGYTVFWPEEHGLEEQIARYKAAQRVVALDGSALHLFAMVARAEQKAAVILRRERVASRSLRRHMAAFMGAKPLTINALSEGAEVSLGKKRAISALDFEMIGRLLKRHGFIKRGVAWGPLTEAELDLISAGESA</sequence>
<gene>
    <name evidence="2" type="ORF">SAMN05444486_103644</name>
</gene>
<evidence type="ECO:0000313" key="3">
    <source>
        <dbReference type="Proteomes" id="UP000199026"/>
    </source>
</evidence>
<dbReference type="Proteomes" id="UP000199026">
    <property type="component" value="Unassembled WGS sequence"/>
</dbReference>
<dbReference type="InterPro" id="IPR049625">
    <property type="entry name" value="Glyco_transf_61_cat"/>
</dbReference>
<accession>A0A1H3MIV2</accession>
<name>A0A1H3MIV2_9RHOB</name>
<feature type="domain" description="Glycosyltransferase 61 catalytic" evidence="1">
    <location>
        <begin position="90"/>
        <end position="255"/>
    </location>
</feature>
<dbReference type="STRING" id="576131.SAMN05444486_103644"/>
<organism evidence="2 3">
    <name type="scientific">Lentibacter algarum</name>
    <dbReference type="NCBI Taxonomy" id="576131"/>
    <lineage>
        <taxon>Bacteria</taxon>
        <taxon>Pseudomonadati</taxon>
        <taxon>Pseudomonadota</taxon>
        <taxon>Alphaproteobacteria</taxon>
        <taxon>Rhodobacterales</taxon>
        <taxon>Roseobacteraceae</taxon>
        <taxon>Lentibacter</taxon>
    </lineage>
</organism>
<keyword evidence="3" id="KW-1185">Reference proteome</keyword>